<evidence type="ECO:0000256" key="1">
    <source>
        <dbReference type="SAM" id="Coils"/>
    </source>
</evidence>
<proteinExistence type="predicted"/>
<protein>
    <submittedName>
        <fullName evidence="3">Uncharacterized protein</fullName>
    </submittedName>
</protein>
<accession>A0A9P4SFV9</accession>
<evidence type="ECO:0000313" key="3">
    <source>
        <dbReference type="EMBL" id="KAF2841010.1"/>
    </source>
</evidence>
<name>A0A9P4SFV9_9PEZI</name>
<gene>
    <name evidence="3" type="ORF">M501DRAFT_1056298</name>
</gene>
<keyword evidence="4" id="KW-1185">Reference proteome</keyword>
<dbReference type="EMBL" id="MU006092">
    <property type="protein sequence ID" value="KAF2841010.1"/>
    <property type="molecule type" value="Genomic_DNA"/>
</dbReference>
<keyword evidence="1" id="KW-0175">Coiled coil</keyword>
<dbReference type="AlphaFoldDB" id="A0A9P4SFV9"/>
<organism evidence="3 4">
    <name type="scientific">Patellaria atrata CBS 101060</name>
    <dbReference type="NCBI Taxonomy" id="1346257"/>
    <lineage>
        <taxon>Eukaryota</taxon>
        <taxon>Fungi</taxon>
        <taxon>Dikarya</taxon>
        <taxon>Ascomycota</taxon>
        <taxon>Pezizomycotina</taxon>
        <taxon>Dothideomycetes</taxon>
        <taxon>Dothideomycetes incertae sedis</taxon>
        <taxon>Patellariales</taxon>
        <taxon>Patellariaceae</taxon>
        <taxon>Patellaria</taxon>
    </lineage>
</organism>
<feature type="region of interest" description="Disordered" evidence="2">
    <location>
        <begin position="169"/>
        <end position="223"/>
    </location>
</feature>
<reference evidence="3" key="1">
    <citation type="journal article" date="2020" name="Stud. Mycol.">
        <title>101 Dothideomycetes genomes: a test case for predicting lifestyles and emergence of pathogens.</title>
        <authorList>
            <person name="Haridas S."/>
            <person name="Albert R."/>
            <person name="Binder M."/>
            <person name="Bloem J."/>
            <person name="Labutti K."/>
            <person name="Salamov A."/>
            <person name="Andreopoulos B."/>
            <person name="Baker S."/>
            <person name="Barry K."/>
            <person name="Bills G."/>
            <person name="Bluhm B."/>
            <person name="Cannon C."/>
            <person name="Castanera R."/>
            <person name="Culley D."/>
            <person name="Daum C."/>
            <person name="Ezra D."/>
            <person name="Gonzalez J."/>
            <person name="Henrissat B."/>
            <person name="Kuo A."/>
            <person name="Liang C."/>
            <person name="Lipzen A."/>
            <person name="Lutzoni F."/>
            <person name="Magnuson J."/>
            <person name="Mondo S."/>
            <person name="Nolan M."/>
            <person name="Ohm R."/>
            <person name="Pangilinan J."/>
            <person name="Park H.-J."/>
            <person name="Ramirez L."/>
            <person name="Alfaro M."/>
            <person name="Sun H."/>
            <person name="Tritt A."/>
            <person name="Yoshinaga Y."/>
            <person name="Zwiers L.-H."/>
            <person name="Turgeon B."/>
            <person name="Goodwin S."/>
            <person name="Spatafora J."/>
            <person name="Crous P."/>
            <person name="Grigoriev I."/>
        </authorList>
    </citation>
    <scope>NUCLEOTIDE SEQUENCE</scope>
    <source>
        <strain evidence="3">CBS 101060</strain>
    </source>
</reference>
<evidence type="ECO:0000313" key="4">
    <source>
        <dbReference type="Proteomes" id="UP000799429"/>
    </source>
</evidence>
<feature type="compositionally biased region" description="Basic residues" evidence="2">
    <location>
        <begin position="214"/>
        <end position="223"/>
    </location>
</feature>
<evidence type="ECO:0000256" key="2">
    <source>
        <dbReference type="SAM" id="MobiDB-lite"/>
    </source>
</evidence>
<feature type="coiled-coil region" evidence="1">
    <location>
        <begin position="82"/>
        <end position="116"/>
    </location>
</feature>
<dbReference type="Proteomes" id="UP000799429">
    <property type="component" value="Unassembled WGS sequence"/>
</dbReference>
<sequence>MPKEAASRRYRLERLGRTIDALAESARFGASAHPADIQNRSTLLTISESVESQAKEIYADLLRYETKAAHAQSGCAVWESALMEHEAELTRRKAKLAREETRLNKYHARLAQMGAELHRREFDVARREVDFERSKAIARASMAHPVQAPSVADSEDKSSKYERLKTRVWAGVPAPSPPESFTERTLPGWRPGAPKARKRHTYETYRYTTEPERPKRRHRSDRD</sequence>
<comment type="caution">
    <text evidence="3">The sequence shown here is derived from an EMBL/GenBank/DDBJ whole genome shotgun (WGS) entry which is preliminary data.</text>
</comment>